<evidence type="ECO:0000313" key="3">
    <source>
        <dbReference type="Proteomes" id="UP000308197"/>
    </source>
</evidence>
<dbReference type="STRING" id="1314778.A0A5C3PS66"/>
<feature type="compositionally biased region" description="Low complexity" evidence="1">
    <location>
        <begin position="106"/>
        <end position="119"/>
    </location>
</feature>
<protein>
    <submittedName>
        <fullName evidence="2">Uncharacterized protein</fullName>
    </submittedName>
</protein>
<evidence type="ECO:0000313" key="2">
    <source>
        <dbReference type="EMBL" id="TFK92342.1"/>
    </source>
</evidence>
<dbReference type="EMBL" id="ML211000">
    <property type="protein sequence ID" value="TFK92342.1"/>
    <property type="molecule type" value="Genomic_DNA"/>
</dbReference>
<organism evidence="2 3">
    <name type="scientific">Polyporus arcularius HHB13444</name>
    <dbReference type="NCBI Taxonomy" id="1314778"/>
    <lineage>
        <taxon>Eukaryota</taxon>
        <taxon>Fungi</taxon>
        <taxon>Dikarya</taxon>
        <taxon>Basidiomycota</taxon>
        <taxon>Agaricomycotina</taxon>
        <taxon>Agaricomycetes</taxon>
        <taxon>Polyporales</taxon>
        <taxon>Polyporaceae</taxon>
        <taxon>Polyporus</taxon>
    </lineage>
</organism>
<dbReference type="InParanoid" id="A0A5C3PS66"/>
<feature type="compositionally biased region" description="Polar residues" evidence="1">
    <location>
        <begin position="22"/>
        <end position="31"/>
    </location>
</feature>
<keyword evidence="3" id="KW-1185">Reference proteome</keyword>
<feature type="compositionally biased region" description="Basic residues" evidence="1">
    <location>
        <begin position="88"/>
        <end position="101"/>
    </location>
</feature>
<feature type="region of interest" description="Disordered" evidence="1">
    <location>
        <begin position="1"/>
        <end position="31"/>
    </location>
</feature>
<reference evidence="2 3" key="1">
    <citation type="journal article" date="2019" name="Nat. Ecol. Evol.">
        <title>Megaphylogeny resolves global patterns of mushroom evolution.</title>
        <authorList>
            <person name="Varga T."/>
            <person name="Krizsan K."/>
            <person name="Foldi C."/>
            <person name="Dima B."/>
            <person name="Sanchez-Garcia M."/>
            <person name="Sanchez-Ramirez S."/>
            <person name="Szollosi G.J."/>
            <person name="Szarkandi J.G."/>
            <person name="Papp V."/>
            <person name="Albert L."/>
            <person name="Andreopoulos W."/>
            <person name="Angelini C."/>
            <person name="Antonin V."/>
            <person name="Barry K.W."/>
            <person name="Bougher N.L."/>
            <person name="Buchanan P."/>
            <person name="Buyck B."/>
            <person name="Bense V."/>
            <person name="Catcheside P."/>
            <person name="Chovatia M."/>
            <person name="Cooper J."/>
            <person name="Damon W."/>
            <person name="Desjardin D."/>
            <person name="Finy P."/>
            <person name="Geml J."/>
            <person name="Haridas S."/>
            <person name="Hughes K."/>
            <person name="Justo A."/>
            <person name="Karasinski D."/>
            <person name="Kautmanova I."/>
            <person name="Kiss B."/>
            <person name="Kocsube S."/>
            <person name="Kotiranta H."/>
            <person name="LaButti K.M."/>
            <person name="Lechner B.E."/>
            <person name="Liimatainen K."/>
            <person name="Lipzen A."/>
            <person name="Lukacs Z."/>
            <person name="Mihaltcheva S."/>
            <person name="Morgado L.N."/>
            <person name="Niskanen T."/>
            <person name="Noordeloos M.E."/>
            <person name="Ohm R.A."/>
            <person name="Ortiz-Santana B."/>
            <person name="Ovrebo C."/>
            <person name="Racz N."/>
            <person name="Riley R."/>
            <person name="Savchenko A."/>
            <person name="Shiryaev A."/>
            <person name="Soop K."/>
            <person name="Spirin V."/>
            <person name="Szebenyi C."/>
            <person name="Tomsovsky M."/>
            <person name="Tulloss R.E."/>
            <person name="Uehling J."/>
            <person name="Grigoriev I.V."/>
            <person name="Vagvolgyi C."/>
            <person name="Papp T."/>
            <person name="Martin F.M."/>
            <person name="Miettinen O."/>
            <person name="Hibbett D.S."/>
            <person name="Nagy L.G."/>
        </authorList>
    </citation>
    <scope>NUCLEOTIDE SEQUENCE [LARGE SCALE GENOMIC DNA]</scope>
    <source>
        <strain evidence="2 3">HHB13444</strain>
    </source>
</reference>
<dbReference type="Proteomes" id="UP000308197">
    <property type="component" value="Unassembled WGS sequence"/>
</dbReference>
<dbReference type="AlphaFoldDB" id="A0A5C3PS66"/>
<sequence>MGLTFTSARSSPGCWKSCAAGSGTSVSPSRLGQTVPNILIALIVRLENEHLGNIDQYRVTREVPLPYSYDDANAESDGDDDEDAPSNMHKRTTSRSWRVPRKGPEADATAAEAGAVDED</sequence>
<accession>A0A5C3PS66</accession>
<feature type="compositionally biased region" description="Polar residues" evidence="1">
    <location>
        <begin position="1"/>
        <end position="10"/>
    </location>
</feature>
<feature type="compositionally biased region" description="Acidic residues" evidence="1">
    <location>
        <begin position="72"/>
        <end position="84"/>
    </location>
</feature>
<feature type="region of interest" description="Disordered" evidence="1">
    <location>
        <begin position="66"/>
        <end position="119"/>
    </location>
</feature>
<evidence type="ECO:0000256" key="1">
    <source>
        <dbReference type="SAM" id="MobiDB-lite"/>
    </source>
</evidence>
<proteinExistence type="predicted"/>
<gene>
    <name evidence="2" type="ORF">K466DRAFT_236398</name>
</gene>
<name>A0A5C3PS66_9APHY</name>